<dbReference type="InterPro" id="IPR027417">
    <property type="entry name" value="P-loop_NTPase"/>
</dbReference>
<dbReference type="InterPro" id="IPR033756">
    <property type="entry name" value="YlxH/NBP35"/>
</dbReference>
<keyword evidence="2" id="KW-0067">ATP-binding</keyword>
<evidence type="ECO:0000256" key="3">
    <source>
        <dbReference type="SAM" id="Coils"/>
    </source>
</evidence>
<dbReference type="GO" id="GO:0005829">
    <property type="term" value="C:cytosol"/>
    <property type="evidence" value="ECO:0007669"/>
    <property type="project" value="TreeGrafter"/>
</dbReference>
<dbReference type="STRING" id="225004.SAMN02745152_01606"/>
<gene>
    <name evidence="4" type="ORF">SAMN02745152_01606</name>
</gene>
<keyword evidence="5" id="KW-1185">Reference proteome</keyword>
<keyword evidence="4" id="KW-0969">Cilium</keyword>
<dbReference type="Proteomes" id="UP000190395">
    <property type="component" value="Unassembled WGS sequence"/>
</dbReference>
<dbReference type="RefSeq" id="WP_078931340.1">
    <property type="nucleotide sequence ID" value="NZ_FUXC01000009.1"/>
</dbReference>
<dbReference type="OrthoDB" id="9773088at2"/>
<name>A0A1T4PJ36_9SPIR</name>
<feature type="coiled-coil region" evidence="3">
    <location>
        <begin position="341"/>
        <end position="375"/>
    </location>
</feature>
<dbReference type="GeneID" id="303367838"/>
<evidence type="ECO:0000313" key="5">
    <source>
        <dbReference type="Proteomes" id="UP000190395"/>
    </source>
</evidence>
<sequence length="379" mass="41932">MQIIPIASGKGGVGKSLLSANLAIALGQAGKKVILADLDLGASNLHLVIGQFSAKKGIGTFITGENKFEDIIQPTEYENVSFIAGDSEIPGLSTLKSAQKNSIIRNFRNLNCDYLIIDLGAGTHLTILDLFLLSPQGIVVTAPTVTATLNGYLFLKNAVFRLMASSFKKNSPAAKYLEKLKNDSSSLQRLYIPKMIEALREIDPENAAVFENRMRQFHPRLVMNMIDEPKDADKALKIRRSCQQYLGIDVESLGVMYRDTLQDKALSSRLPVINYKPNAVISQAIYRIAEKILQSETFQFDDFSTDVLDSTYELANEEANDDYSQKMSYVEDLVGTGALSMGELAETIKTQQYELNQLRNENLLLKSKLVKAASQGFKI</sequence>
<dbReference type="GO" id="GO:0005524">
    <property type="term" value="F:ATP binding"/>
    <property type="evidence" value="ECO:0007669"/>
    <property type="project" value="UniProtKB-KW"/>
</dbReference>
<keyword evidence="4" id="KW-0966">Cell projection</keyword>
<dbReference type="SUPFAM" id="SSF52540">
    <property type="entry name" value="P-loop containing nucleoside triphosphate hydrolases"/>
    <property type="match status" value="1"/>
</dbReference>
<dbReference type="EMBL" id="FUXC01000009">
    <property type="protein sequence ID" value="SJZ91307.1"/>
    <property type="molecule type" value="Genomic_DNA"/>
</dbReference>
<evidence type="ECO:0000256" key="2">
    <source>
        <dbReference type="ARBA" id="ARBA00022840"/>
    </source>
</evidence>
<dbReference type="GO" id="GO:0016887">
    <property type="term" value="F:ATP hydrolysis activity"/>
    <property type="evidence" value="ECO:0007669"/>
    <property type="project" value="TreeGrafter"/>
</dbReference>
<dbReference type="GO" id="GO:0009898">
    <property type="term" value="C:cytoplasmic side of plasma membrane"/>
    <property type="evidence" value="ECO:0007669"/>
    <property type="project" value="TreeGrafter"/>
</dbReference>
<dbReference type="AlphaFoldDB" id="A0A1T4PJ36"/>
<dbReference type="InterPro" id="IPR050625">
    <property type="entry name" value="ParA/MinD_ATPase"/>
</dbReference>
<evidence type="ECO:0000313" key="4">
    <source>
        <dbReference type="EMBL" id="SJZ91307.1"/>
    </source>
</evidence>
<dbReference type="Gene3D" id="3.40.50.300">
    <property type="entry name" value="P-loop containing nucleotide triphosphate hydrolases"/>
    <property type="match status" value="1"/>
</dbReference>
<protein>
    <submittedName>
        <fullName evidence="4">Flagellar biosynthesis protein FlhG</fullName>
    </submittedName>
</protein>
<keyword evidence="1" id="KW-0547">Nucleotide-binding</keyword>
<evidence type="ECO:0000256" key="1">
    <source>
        <dbReference type="ARBA" id="ARBA00022741"/>
    </source>
</evidence>
<dbReference type="Pfam" id="PF10609">
    <property type="entry name" value="ParA"/>
    <property type="match status" value="1"/>
</dbReference>
<accession>A0A1T4PJ36</accession>
<proteinExistence type="predicted"/>
<keyword evidence="4" id="KW-0282">Flagellum</keyword>
<keyword evidence="3" id="KW-0175">Coiled coil</keyword>
<dbReference type="PANTHER" id="PTHR43384:SF4">
    <property type="entry name" value="CELLULOSE BIOSYNTHESIS PROTEIN BCSQ-RELATED"/>
    <property type="match status" value="1"/>
</dbReference>
<organism evidence="4 5">
    <name type="scientific">Treponema berlinense</name>
    <dbReference type="NCBI Taxonomy" id="225004"/>
    <lineage>
        <taxon>Bacteria</taxon>
        <taxon>Pseudomonadati</taxon>
        <taxon>Spirochaetota</taxon>
        <taxon>Spirochaetia</taxon>
        <taxon>Spirochaetales</taxon>
        <taxon>Treponemataceae</taxon>
        <taxon>Treponema</taxon>
    </lineage>
</organism>
<dbReference type="GO" id="GO:0051782">
    <property type="term" value="P:negative regulation of cell division"/>
    <property type="evidence" value="ECO:0007669"/>
    <property type="project" value="TreeGrafter"/>
</dbReference>
<dbReference type="PANTHER" id="PTHR43384">
    <property type="entry name" value="SEPTUM SITE-DETERMINING PROTEIN MIND HOMOLOG, CHLOROPLASTIC-RELATED"/>
    <property type="match status" value="1"/>
</dbReference>
<reference evidence="4 5" key="1">
    <citation type="submission" date="2017-02" db="EMBL/GenBank/DDBJ databases">
        <authorList>
            <person name="Peterson S.W."/>
        </authorList>
    </citation>
    <scope>NUCLEOTIDE SEQUENCE [LARGE SCALE GENOMIC DNA]</scope>
    <source>
        <strain evidence="4 5">ATCC BAA-909</strain>
    </source>
</reference>